<keyword evidence="3" id="KW-1185">Reference proteome</keyword>
<reference evidence="2 3" key="1">
    <citation type="submission" date="2024-09" db="EMBL/GenBank/DDBJ databases">
        <authorList>
            <person name="Zhang Y."/>
        </authorList>
    </citation>
    <scope>NUCLEOTIDE SEQUENCE [LARGE SCALE GENOMIC DNA]</scope>
    <source>
        <strain evidence="2 3">SH314</strain>
    </source>
</reference>
<dbReference type="Proteomes" id="UP001576726">
    <property type="component" value="Unassembled WGS sequence"/>
</dbReference>
<accession>A0ABV4VXG0</accession>
<protein>
    <submittedName>
        <fullName evidence="2">Uncharacterized protein</fullName>
    </submittedName>
</protein>
<proteinExistence type="predicted"/>
<feature type="transmembrane region" description="Helical" evidence="1">
    <location>
        <begin position="51"/>
        <end position="75"/>
    </location>
</feature>
<feature type="transmembrane region" description="Helical" evidence="1">
    <location>
        <begin position="12"/>
        <end position="31"/>
    </location>
</feature>
<evidence type="ECO:0000313" key="3">
    <source>
        <dbReference type="Proteomes" id="UP001576726"/>
    </source>
</evidence>
<organism evidence="2 3">
    <name type="scientific">Shewanella seohaensis</name>
    <dbReference type="NCBI Taxonomy" id="755175"/>
    <lineage>
        <taxon>Bacteria</taxon>
        <taxon>Pseudomonadati</taxon>
        <taxon>Pseudomonadota</taxon>
        <taxon>Gammaproteobacteria</taxon>
        <taxon>Alteromonadales</taxon>
        <taxon>Shewanellaceae</taxon>
        <taxon>Shewanella</taxon>
    </lineage>
</organism>
<dbReference type="EMBL" id="JBHFGJ010000006">
    <property type="protein sequence ID" value="MFB2653860.1"/>
    <property type="molecule type" value="Genomic_DNA"/>
</dbReference>
<dbReference type="RefSeq" id="WP_374919571.1">
    <property type="nucleotide sequence ID" value="NZ_JBHFGJ010000006.1"/>
</dbReference>
<sequence length="239" mass="27820">MKFEDFLKNSALVISLITAFFYCSSMVYTHAYLRRLGLDSDVLERSFHAVVYQGFMFNLSAMMITLMIFTALVWVRTIVIIDFRKFVKTSRRNARRVCTLKNKLLNFFNIKRRSFREDEKILIKKAIIVSQFFLLLLIALFILAKYEQRGGNVANTLKQRIAERLAEKYEHNKTAVATNIQPYSIMTQSVPKSDSDLIFLYCGSRMCAGFDLEKEQVVYIPQASFTMKTEYFGMSSPEF</sequence>
<keyword evidence="1" id="KW-0472">Membrane</keyword>
<evidence type="ECO:0000313" key="2">
    <source>
        <dbReference type="EMBL" id="MFB2653860.1"/>
    </source>
</evidence>
<keyword evidence="1" id="KW-1133">Transmembrane helix</keyword>
<keyword evidence="1" id="KW-0812">Transmembrane</keyword>
<gene>
    <name evidence="2" type="ORF">ACE02L_14065</name>
</gene>
<feature type="transmembrane region" description="Helical" evidence="1">
    <location>
        <begin position="121"/>
        <end position="144"/>
    </location>
</feature>
<name>A0ABV4VXG0_9GAMM</name>
<comment type="caution">
    <text evidence="2">The sequence shown here is derived from an EMBL/GenBank/DDBJ whole genome shotgun (WGS) entry which is preliminary data.</text>
</comment>
<evidence type="ECO:0000256" key="1">
    <source>
        <dbReference type="SAM" id="Phobius"/>
    </source>
</evidence>